<dbReference type="Proteomes" id="UP000218811">
    <property type="component" value="Unassembled WGS sequence"/>
</dbReference>
<dbReference type="InterPro" id="IPR012945">
    <property type="entry name" value="Tubulin-bd_cofactor_C_dom"/>
</dbReference>
<reference evidence="8 9" key="1">
    <citation type="journal article" date="2012" name="Science">
        <title>The Paleozoic origin of enzymatic lignin decomposition reconstructed from 31 fungal genomes.</title>
        <authorList>
            <person name="Floudas D."/>
            <person name="Binder M."/>
            <person name="Riley R."/>
            <person name="Barry K."/>
            <person name="Blanchette R.A."/>
            <person name="Henrissat B."/>
            <person name="Martinez A.T."/>
            <person name="Otillar R."/>
            <person name="Spatafora J.W."/>
            <person name="Yadav J.S."/>
            <person name="Aerts A."/>
            <person name="Benoit I."/>
            <person name="Boyd A."/>
            <person name="Carlson A."/>
            <person name="Copeland A."/>
            <person name="Coutinho P.M."/>
            <person name="de Vries R.P."/>
            <person name="Ferreira P."/>
            <person name="Findley K."/>
            <person name="Foster B."/>
            <person name="Gaskell J."/>
            <person name="Glotzer D."/>
            <person name="Gorecki P."/>
            <person name="Heitman J."/>
            <person name="Hesse C."/>
            <person name="Hori C."/>
            <person name="Igarashi K."/>
            <person name="Jurgens J.A."/>
            <person name="Kallen N."/>
            <person name="Kersten P."/>
            <person name="Kohler A."/>
            <person name="Kuees U."/>
            <person name="Kumar T.K.A."/>
            <person name="Kuo A."/>
            <person name="LaButti K."/>
            <person name="Larrondo L.F."/>
            <person name="Lindquist E."/>
            <person name="Ling A."/>
            <person name="Lombard V."/>
            <person name="Lucas S."/>
            <person name="Lundell T."/>
            <person name="Martin R."/>
            <person name="McLaughlin D.J."/>
            <person name="Morgenstern I."/>
            <person name="Morin E."/>
            <person name="Murat C."/>
            <person name="Nagy L.G."/>
            <person name="Nolan M."/>
            <person name="Ohm R.A."/>
            <person name="Patyshakuliyeva A."/>
            <person name="Rokas A."/>
            <person name="Ruiz-Duenas F.J."/>
            <person name="Sabat G."/>
            <person name="Salamov A."/>
            <person name="Samejima M."/>
            <person name="Schmutz J."/>
            <person name="Slot J.C."/>
            <person name="St John F."/>
            <person name="Stenlid J."/>
            <person name="Sun H."/>
            <person name="Sun S."/>
            <person name="Syed K."/>
            <person name="Tsang A."/>
            <person name="Wiebenga A."/>
            <person name="Young D."/>
            <person name="Pisabarro A."/>
            <person name="Eastwood D.C."/>
            <person name="Martin F."/>
            <person name="Cullen D."/>
            <person name="Grigoriev I.V."/>
            <person name="Hibbett D.S."/>
        </authorList>
    </citation>
    <scope>NUCLEOTIDE SEQUENCE [LARGE SCALE GENOMIC DNA]</scope>
    <source>
        <strain evidence="8 9">MD-104</strain>
    </source>
</reference>
<dbReference type="GO" id="GO:0007021">
    <property type="term" value="P:tubulin complex assembly"/>
    <property type="evidence" value="ECO:0007669"/>
    <property type="project" value="TreeGrafter"/>
</dbReference>
<dbReference type="GO" id="GO:0007023">
    <property type="term" value="P:post-chaperonin tubulin folding pathway"/>
    <property type="evidence" value="ECO:0007669"/>
    <property type="project" value="InterPro"/>
</dbReference>
<accession>A0A2H3J5B2</accession>
<dbReference type="PANTHER" id="PTHR15139:SF0">
    <property type="entry name" value="TUBULIN-SPECIFIC CHAPERONE C"/>
    <property type="match status" value="1"/>
</dbReference>
<dbReference type="PANTHER" id="PTHR15139">
    <property type="entry name" value="TUBULIN FOLDING COFACTOR C"/>
    <property type="match status" value="1"/>
</dbReference>
<evidence type="ECO:0000256" key="4">
    <source>
        <dbReference type="ARBA" id="ARBA00022990"/>
    </source>
</evidence>
<evidence type="ECO:0000313" key="8">
    <source>
        <dbReference type="EMBL" id="PCH37432.1"/>
    </source>
</evidence>
<dbReference type="OMA" id="YFQHEIT"/>
<organism evidence="8 9">
    <name type="scientific">Wolfiporia cocos (strain MD-104)</name>
    <name type="common">Brown rot fungus</name>
    <dbReference type="NCBI Taxonomy" id="742152"/>
    <lineage>
        <taxon>Eukaryota</taxon>
        <taxon>Fungi</taxon>
        <taxon>Dikarya</taxon>
        <taxon>Basidiomycota</taxon>
        <taxon>Agaricomycotina</taxon>
        <taxon>Agaricomycetes</taxon>
        <taxon>Polyporales</taxon>
        <taxon>Phaeolaceae</taxon>
        <taxon>Wolfiporia</taxon>
    </lineage>
</organism>
<dbReference type="GO" id="GO:0015631">
    <property type="term" value="F:tubulin binding"/>
    <property type="evidence" value="ECO:0007669"/>
    <property type="project" value="InterPro"/>
</dbReference>
<comment type="subcellular location">
    <subcellularLocation>
        <location evidence="1">Cytoplasm</location>
    </subcellularLocation>
</comment>
<dbReference type="InterPro" id="IPR038397">
    <property type="entry name" value="TBCC_N_sf"/>
</dbReference>
<dbReference type="Pfam" id="PF07986">
    <property type="entry name" value="TBCC"/>
    <property type="match status" value="1"/>
</dbReference>
<dbReference type="Gene3D" id="2.160.20.70">
    <property type="match status" value="1"/>
</dbReference>
<evidence type="ECO:0000256" key="6">
    <source>
        <dbReference type="SAM" id="MobiDB-lite"/>
    </source>
</evidence>
<dbReference type="Gene3D" id="1.20.58.1250">
    <property type="entry name" value="Tubulin Binding Cofactor C, N-terminal domain"/>
    <property type="match status" value="1"/>
</dbReference>
<feature type="domain" description="C-CAP/cofactor C-like" evidence="7">
    <location>
        <begin position="113"/>
        <end position="285"/>
    </location>
</feature>
<keyword evidence="9" id="KW-1185">Reference proteome</keyword>
<dbReference type="Pfam" id="PF16752">
    <property type="entry name" value="TBCC_N"/>
    <property type="match status" value="1"/>
</dbReference>
<evidence type="ECO:0000259" key="7">
    <source>
        <dbReference type="PROSITE" id="PS51329"/>
    </source>
</evidence>
<evidence type="ECO:0000256" key="2">
    <source>
        <dbReference type="ARBA" id="ARBA00008848"/>
    </source>
</evidence>
<dbReference type="GO" id="GO:0005737">
    <property type="term" value="C:cytoplasm"/>
    <property type="evidence" value="ECO:0007669"/>
    <property type="project" value="UniProtKB-SubCell"/>
</dbReference>
<dbReference type="InterPro" id="IPR027684">
    <property type="entry name" value="TBCC"/>
</dbReference>
<dbReference type="InterPro" id="IPR016098">
    <property type="entry name" value="CAP/MinC_C"/>
</dbReference>
<gene>
    <name evidence="8" type="ORF">WOLCODRAFT_134530</name>
</gene>
<evidence type="ECO:0000313" key="9">
    <source>
        <dbReference type="Proteomes" id="UP000218811"/>
    </source>
</evidence>
<evidence type="ECO:0000256" key="5">
    <source>
        <dbReference type="ARBA" id="ARBA00026055"/>
    </source>
</evidence>
<dbReference type="AlphaFoldDB" id="A0A2H3J5B2"/>
<protein>
    <recommendedName>
        <fullName evidence="7">C-CAP/cofactor C-like domain-containing protein</fullName>
    </recommendedName>
</protein>
<dbReference type="InterPro" id="IPR031925">
    <property type="entry name" value="TBCC_N"/>
</dbReference>
<evidence type="ECO:0000256" key="1">
    <source>
        <dbReference type="ARBA" id="ARBA00004496"/>
    </source>
</evidence>
<feature type="compositionally biased region" description="Low complexity" evidence="6">
    <location>
        <begin position="101"/>
        <end position="120"/>
    </location>
</feature>
<keyword evidence="4" id="KW-0007">Acetylation</keyword>
<dbReference type="OrthoDB" id="194775at2759"/>
<comment type="similarity">
    <text evidence="2">Belongs to the TBCC family.</text>
</comment>
<dbReference type="STRING" id="742152.A0A2H3J5B2"/>
<dbReference type="PROSITE" id="PS51329">
    <property type="entry name" value="C_CAP_COFACTOR_C"/>
    <property type="match status" value="1"/>
</dbReference>
<feature type="region of interest" description="Disordered" evidence="6">
    <location>
        <begin position="95"/>
        <end position="126"/>
    </location>
</feature>
<dbReference type="EMBL" id="KB467931">
    <property type="protein sequence ID" value="PCH37432.1"/>
    <property type="molecule type" value="Genomic_DNA"/>
</dbReference>
<keyword evidence="3" id="KW-0963">Cytoplasm</keyword>
<proteinExistence type="inferred from homology"/>
<evidence type="ECO:0000256" key="3">
    <source>
        <dbReference type="ARBA" id="ARBA00022490"/>
    </source>
</evidence>
<name>A0A2H3J5B2_WOLCO</name>
<comment type="subunit">
    <text evidence="5">Supercomplex made of cofactors A to E. Cofactors A and D function by capturing and stabilizing tubulin in a quasi-native conformation. Cofactor E binds to the cofactor D-tubulin complex; interaction with cofactor C then causes the release of tubulin polypeptides that are committed to the native state.</text>
</comment>
<dbReference type="InterPro" id="IPR017901">
    <property type="entry name" value="C-CAP_CF_C-like"/>
</dbReference>
<sequence length="326" mass="35437">MAETSQSLAREFYIHFQSKHAELVARIDSHSSSAATSDALDQLSADIVTLRKELTDATGFLPSYDQRQCELKVRDLEAQVEKLRASAAPKAKFAFKRKPKTAPTVPTAASSAPTSSHSSSLGTTQQAAPGLVISGRSQEFLGLSSLSLGQNQVSSDLTLSDIERCIVCLLPSDRSDATTSTSPSTLKITSLHVRNVRNSVLILPKIEGSALLHDVSLSVIVLGCHQYRMHTSSKVDVYISASSNPIIEHCSGIRFAGYPRSLHQRAGAEENDQTNNYLAVQDFSHIRPTPSPNWSLMQQEEMVADSDWPVDHVELAFLFAVAFKAG</sequence>